<evidence type="ECO:0000256" key="7">
    <source>
        <dbReference type="ARBA" id="ARBA00023004"/>
    </source>
</evidence>
<dbReference type="VEuPathDB" id="AmoebaDB:NF0077850"/>
<evidence type="ECO:0000313" key="12">
    <source>
        <dbReference type="EMBL" id="KAF0977089.1"/>
    </source>
</evidence>
<dbReference type="Pfam" id="PF00355">
    <property type="entry name" value="Rieske"/>
    <property type="match status" value="1"/>
</dbReference>
<dbReference type="OrthoDB" id="426882at2759"/>
<dbReference type="AlphaFoldDB" id="A0A6A5BVY1"/>
<evidence type="ECO:0000256" key="10">
    <source>
        <dbReference type="SAM" id="MobiDB-lite"/>
    </source>
</evidence>
<keyword evidence="13" id="KW-1185">Reference proteome</keyword>
<dbReference type="InterPro" id="IPR036922">
    <property type="entry name" value="Rieske_2Fe-2S_sf"/>
</dbReference>
<dbReference type="Proteomes" id="UP000444721">
    <property type="component" value="Unassembled WGS sequence"/>
</dbReference>
<keyword evidence="9" id="KW-0472">Membrane</keyword>
<keyword evidence="2" id="KW-0812">Transmembrane</keyword>
<keyword evidence="6" id="KW-0560">Oxidoreductase</keyword>
<keyword evidence="3" id="KW-0001">2Fe-2S</keyword>
<dbReference type="Pfam" id="PF19112">
    <property type="entry name" value="VanA_C"/>
    <property type="match status" value="1"/>
</dbReference>
<keyword evidence="4" id="KW-0479">Metal-binding</keyword>
<dbReference type="OMA" id="IVRHYRK"/>
<dbReference type="VEuPathDB" id="AmoebaDB:NfTy_064720"/>
<feature type="region of interest" description="Disordered" evidence="10">
    <location>
        <begin position="84"/>
        <end position="118"/>
    </location>
</feature>
<dbReference type="PANTHER" id="PTHR21266:SF32">
    <property type="entry name" value="CHOLESTEROL 7-DESATURASE NVD"/>
    <property type="match status" value="1"/>
</dbReference>
<sequence>MATLKDTHFLEKLLQPIYSFITTITSEATGTTTITSNPQLISPFLYSIGKVAILVSLSLGSLALISNKLYMPIMNYFINRNQNSSKNKNADVHPEEGSSDENENNPPPSSPFKPKPRESLSQMNMRDFWYPVCFSEEVSLKDQKPYAVKLLGEPLILFRVEDGSVECCVDLCPHRSAKLSTGVVNEFEGKRSVECKYHGWRFGKNGECHRISSVESSRMQGVCSTVKAQTRSTYEFAGLIWVWPSTTSKANTDLIPRELFREEFMEGSGKPYIMLQRNRDIPCHYSLVIDNLLDMCHLDFTHDGSLGNRKKATQIKAELIVSKQVPLDDEKRARLPQEMNWDQTIHEGSFMYRVTKPEYQKVGLKKEFANLTSFIPPCFVRLENNDYVSNSNGESSGPKLTQVFCMIPTQENEHRVLIRFYSTIPVLNYLNKIPFIYNRLVKKADQILDEDLELLFGIQENISKHGAKVYNRIMNADSCIKAYRDWEKEMLQRNNNLWFKGFDQVDIEDLA</sequence>
<reference evidence="12 13" key="1">
    <citation type="journal article" date="2019" name="Sci. Rep.">
        <title>Nanopore sequencing improves the draft genome of the human pathogenic amoeba Naegleria fowleri.</title>
        <authorList>
            <person name="Liechti N."/>
            <person name="Schurch N."/>
            <person name="Bruggmann R."/>
            <person name="Wittwer M."/>
        </authorList>
    </citation>
    <scope>NUCLEOTIDE SEQUENCE [LARGE SCALE GENOMIC DNA]</scope>
    <source>
        <strain evidence="12 13">ATCC 30894</strain>
    </source>
</reference>
<dbReference type="Gene3D" id="3.90.380.10">
    <property type="entry name" value="Naphthalene 1,2-dioxygenase Alpha Subunit, Chain A, domain 1"/>
    <property type="match status" value="1"/>
</dbReference>
<protein>
    <recommendedName>
        <fullName evidence="11">Rieske domain-containing protein</fullName>
    </recommendedName>
</protein>
<comment type="subcellular location">
    <subcellularLocation>
        <location evidence="1">Membrane</location>
    </subcellularLocation>
</comment>
<dbReference type="GeneID" id="68110960"/>
<gene>
    <name evidence="12" type="ORF">FDP41_003742</name>
</gene>
<dbReference type="PANTHER" id="PTHR21266">
    <property type="entry name" value="IRON-SULFUR DOMAIN CONTAINING PROTEIN"/>
    <property type="match status" value="1"/>
</dbReference>
<dbReference type="Gene3D" id="2.102.10.10">
    <property type="entry name" value="Rieske [2Fe-2S] iron-sulphur domain"/>
    <property type="match status" value="1"/>
</dbReference>
<evidence type="ECO:0000256" key="6">
    <source>
        <dbReference type="ARBA" id="ARBA00023002"/>
    </source>
</evidence>
<name>A0A6A5BVY1_NAEFO</name>
<dbReference type="GO" id="GO:0046872">
    <property type="term" value="F:metal ion binding"/>
    <property type="evidence" value="ECO:0007669"/>
    <property type="project" value="UniProtKB-KW"/>
</dbReference>
<dbReference type="EMBL" id="VFQX01000035">
    <property type="protein sequence ID" value="KAF0977089.1"/>
    <property type="molecule type" value="Genomic_DNA"/>
</dbReference>
<dbReference type="GO" id="GO:0005737">
    <property type="term" value="C:cytoplasm"/>
    <property type="evidence" value="ECO:0007669"/>
    <property type="project" value="TreeGrafter"/>
</dbReference>
<evidence type="ECO:0000256" key="8">
    <source>
        <dbReference type="ARBA" id="ARBA00023014"/>
    </source>
</evidence>
<dbReference type="GO" id="GO:0016020">
    <property type="term" value="C:membrane"/>
    <property type="evidence" value="ECO:0007669"/>
    <property type="project" value="UniProtKB-SubCell"/>
</dbReference>
<dbReference type="SUPFAM" id="SSF55961">
    <property type="entry name" value="Bet v1-like"/>
    <property type="match status" value="1"/>
</dbReference>
<evidence type="ECO:0000256" key="4">
    <source>
        <dbReference type="ARBA" id="ARBA00022723"/>
    </source>
</evidence>
<dbReference type="InterPro" id="IPR050584">
    <property type="entry name" value="Cholesterol_7-desaturase"/>
</dbReference>
<dbReference type="GO" id="GO:0051537">
    <property type="term" value="F:2 iron, 2 sulfur cluster binding"/>
    <property type="evidence" value="ECO:0007669"/>
    <property type="project" value="UniProtKB-KW"/>
</dbReference>
<keyword evidence="5" id="KW-1133">Transmembrane helix</keyword>
<evidence type="ECO:0000256" key="5">
    <source>
        <dbReference type="ARBA" id="ARBA00022989"/>
    </source>
</evidence>
<evidence type="ECO:0000256" key="9">
    <source>
        <dbReference type="ARBA" id="ARBA00023136"/>
    </source>
</evidence>
<organism evidence="12 13">
    <name type="scientific">Naegleria fowleri</name>
    <name type="common">Brain eating amoeba</name>
    <dbReference type="NCBI Taxonomy" id="5763"/>
    <lineage>
        <taxon>Eukaryota</taxon>
        <taxon>Discoba</taxon>
        <taxon>Heterolobosea</taxon>
        <taxon>Tetramitia</taxon>
        <taxon>Eutetramitia</taxon>
        <taxon>Vahlkampfiidae</taxon>
        <taxon>Naegleria</taxon>
    </lineage>
</organism>
<dbReference type="CDD" id="cd03469">
    <property type="entry name" value="Rieske_RO_Alpha_N"/>
    <property type="match status" value="1"/>
</dbReference>
<keyword evidence="8" id="KW-0411">Iron-sulfur</keyword>
<dbReference type="VEuPathDB" id="AmoebaDB:FDP41_003742"/>
<dbReference type="RefSeq" id="XP_044561802.1">
    <property type="nucleotide sequence ID" value="XM_044707080.1"/>
</dbReference>
<dbReference type="InterPro" id="IPR017941">
    <property type="entry name" value="Rieske_2Fe-2S"/>
</dbReference>
<dbReference type="CDD" id="cd00680">
    <property type="entry name" value="RHO_alpha_C"/>
    <property type="match status" value="1"/>
</dbReference>
<evidence type="ECO:0000313" key="13">
    <source>
        <dbReference type="Proteomes" id="UP000444721"/>
    </source>
</evidence>
<accession>A0A6A5BVY1</accession>
<feature type="domain" description="Rieske" evidence="11">
    <location>
        <begin position="129"/>
        <end position="242"/>
    </location>
</feature>
<keyword evidence="7" id="KW-0408">Iron</keyword>
<dbReference type="SUPFAM" id="SSF50022">
    <property type="entry name" value="ISP domain"/>
    <property type="match status" value="1"/>
</dbReference>
<evidence type="ECO:0000256" key="2">
    <source>
        <dbReference type="ARBA" id="ARBA00022692"/>
    </source>
</evidence>
<dbReference type="PROSITE" id="PS51296">
    <property type="entry name" value="RIESKE"/>
    <property type="match status" value="1"/>
</dbReference>
<evidence type="ECO:0000256" key="1">
    <source>
        <dbReference type="ARBA" id="ARBA00004370"/>
    </source>
</evidence>
<dbReference type="GO" id="GO:0016491">
    <property type="term" value="F:oxidoreductase activity"/>
    <property type="evidence" value="ECO:0007669"/>
    <property type="project" value="UniProtKB-KW"/>
</dbReference>
<proteinExistence type="predicted"/>
<dbReference type="InterPro" id="IPR044043">
    <property type="entry name" value="VanA_C_cat"/>
</dbReference>
<comment type="caution">
    <text evidence="12">The sequence shown here is derived from an EMBL/GenBank/DDBJ whole genome shotgun (WGS) entry which is preliminary data.</text>
</comment>
<evidence type="ECO:0000256" key="3">
    <source>
        <dbReference type="ARBA" id="ARBA00022714"/>
    </source>
</evidence>
<evidence type="ECO:0000259" key="11">
    <source>
        <dbReference type="PROSITE" id="PS51296"/>
    </source>
</evidence>